<dbReference type="EC" id="3.1.-.-" evidence="2"/>
<feature type="domain" description="Smr" evidence="1">
    <location>
        <begin position="94"/>
        <end position="169"/>
    </location>
</feature>
<dbReference type="FunFam" id="3.30.1370.110:FF:000007">
    <property type="entry name" value="Endonuclease MutS2"/>
    <property type="match status" value="1"/>
</dbReference>
<dbReference type="Gene3D" id="3.30.1370.110">
    <property type="match status" value="1"/>
</dbReference>
<proteinExistence type="predicted"/>
<dbReference type="SUPFAM" id="SSF160443">
    <property type="entry name" value="SMR domain-like"/>
    <property type="match status" value="1"/>
</dbReference>
<dbReference type="Pfam" id="PF01713">
    <property type="entry name" value="Smr"/>
    <property type="match status" value="1"/>
</dbReference>
<keyword evidence="2" id="KW-0378">Hydrolase</keyword>
<dbReference type="EMBL" id="VSSQ01092224">
    <property type="protein sequence ID" value="MPN37526.1"/>
    <property type="molecule type" value="Genomic_DNA"/>
</dbReference>
<dbReference type="Pfam" id="PF20297">
    <property type="entry name" value="MSSS"/>
    <property type="match status" value="1"/>
</dbReference>
<sequence length="169" mass="18661">MDQLDSMEEATKKDEGQELKTVNVGEEVFLPSLNQKVIILTKPDNRGEVQVQAGIMKISVKVKDLRAANGVSREEKKIKKREAKLNLRSVESSIDLRGLDAEEAVYNTDKYLDEAYMAGLGSVTVIHGKGTGILRKAIHDMLKRHPHVKTYRIGAYGEGGEGATIAELK</sequence>
<dbReference type="PROSITE" id="PS50828">
    <property type="entry name" value="SMR"/>
    <property type="match status" value="1"/>
</dbReference>
<comment type="caution">
    <text evidence="2">The sequence shown here is derived from an EMBL/GenBank/DDBJ whole genome shotgun (WGS) entry which is preliminary data.</text>
</comment>
<dbReference type="InterPro" id="IPR036063">
    <property type="entry name" value="Smr_dom_sf"/>
</dbReference>
<protein>
    <submittedName>
        <fullName evidence="2">Endonuclease MutS2</fullName>
        <ecNumber evidence="2">3.1.-.-</ecNumber>
    </submittedName>
</protein>
<dbReference type="SMART" id="SM00463">
    <property type="entry name" value="SMR"/>
    <property type="match status" value="1"/>
</dbReference>
<dbReference type="AlphaFoldDB" id="A0A645HG31"/>
<keyword evidence="2" id="KW-0255">Endonuclease</keyword>
<dbReference type="InterPro" id="IPR002625">
    <property type="entry name" value="Smr_dom"/>
</dbReference>
<keyword evidence="2" id="KW-0540">Nuclease</keyword>
<name>A0A645HG31_9ZZZZ</name>
<evidence type="ECO:0000259" key="1">
    <source>
        <dbReference type="PROSITE" id="PS50828"/>
    </source>
</evidence>
<reference evidence="2" key="1">
    <citation type="submission" date="2019-08" db="EMBL/GenBank/DDBJ databases">
        <authorList>
            <person name="Kucharzyk K."/>
            <person name="Murdoch R.W."/>
            <person name="Higgins S."/>
            <person name="Loffler F."/>
        </authorList>
    </citation>
    <scope>NUCLEOTIDE SEQUENCE</scope>
</reference>
<accession>A0A645HG31</accession>
<evidence type="ECO:0000313" key="2">
    <source>
        <dbReference type="EMBL" id="MPN37526.1"/>
    </source>
</evidence>
<gene>
    <name evidence="2" type="primary">mutS2_63</name>
    <name evidence="2" type="ORF">SDC9_185046</name>
</gene>
<dbReference type="GO" id="GO:0004519">
    <property type="term" value="F:endonuclease activity"/>
    <property type="evidence" value="ECO:0007669"/>
    <property type="project" value="UniProtKB-KW"/>
</dbReference>
<organism evidence="2">
    <name type="scientific">bioreactor metagenome</name>
    <dbReference type="NCBI Taxonomy" id="1076179"/>
    <lineage>
        <taxon>unclassified sequences</taxon>
        <taxon>metagenomes</taxon>
        <taxon>ecological metagenomes</taxon>
    </lineage>
</organism>
<dbReference type="InterPro" id="IPR046893">
    <property type="entry name" value="MSSS"/>
</dbReference>
<dbReference type="GO" id="GO:0016787">
    <property type="term" value="F:hydrolase activity"/>
    <property type="evidence" value="ECO:0007669"/>
    <property type="project" value="UniProtKB-KW"/>
</dbReference>